<organism evidence="1 2">
    <name type="scientific">Streptomyces sporangiiformans</name>
    <dbReference type="NCBI Taxonomy" id="2315329"/>
    <lineage>
        <taxon>Bacteria</taxon>
        <taxon>Bacillati</taxon>
        <taxon>Actinomycetota</taxon>
        <taxon>Actinomycetes</taxon>
        <taxon>Kitasatosporales</taxon>
        <taxon>Streptomycetaceae</taxon>
        <taxon>Streptomyces</taxon>
    </lineage>
</organism>
<keyword evidence="2" id="KW-1185">Reference proteome</keyword>
<sequence>MQVSGLERLARRVPGDATPESFAGYLAEVSRDLLDTPEPLSAQEAIAWAGRKARALGLAPGRLAEDLGRALAQTGSLGPDEVAEYRRNLATLLPGAAVTQGGRPPDPAELYEALYQLGRETVGFLRKALLGNDRTVVFLGTDAEFLKISYDVWTGTSDASRAFYLSRLSLLSGAEQRILARTRHEVFGADGICDNAVGGAGGGRHFAWMDNGLLASQLYLLITAARERAAAGEAVFGELFPRMFREELIHGLEQAKRRDQGPLTLFGTAHPQVDAVIRQGIDEGFFAARCGELTRRFRTEVGRNASNPVIVDIGANGTQPCLLLGVLTSGLVPPPSVVLFTSGRRAWGPDSPAFRSIAVTGRLAMAVESVKTYMTNYRGTVEGDARELAVAPPDQQLLAFFKQLAFHRAALEER</sequence>
<dbReference type="Proteomes" id="UP000317378">
    <property type="component" value="Unassembled WGS sequence"/>
</dbReference>
<evidence type="ECO:0000313" key="1">
    <source>
        <dbReference type="EMBL" id="TPQ20072.1"/>
    </source>
</evidence>
<dbReference type="EMBL" id="VCHX02000147">
    <property type="protein sequence ID" value="TPQ20072.1"/>
    <property type="molecule type" value="Genomic_DNA"/>
</dbReference>
<dbReference type="AlphaFoldDB" id="A0A505DC79"/>
<comment type="caution">
    <text evidence="1">The sequence shown here is derived from an EMBL/GenBank/DDBJ whole genome shotgun (WGS) entry which is preliminary data.</text>
</comment>
<protein>
    <submittedName>
        <fullName evidence="1">Uncharacterized protein</fullName>
    </submittedName>
</protein>
<evidence type="ECO:0000313" key="2">
    <source>
        <dbReference type="Proteomes" id="UP000317378"/>
    </source>
</evidence>
<gene>
    <name evidence="1" type="ORF">FGD71_022610</name>
</gene>
<reference evidence="1 2" key="1">
    <citation type="submission" date="2019-06" db="EMBL/GenBank/DDBJ databases">
        <title>Streptomyces sporangiiformans sp. nov., a novel actinomycete isolated from soil in Mount Song.</title>
        <authorList>
            <person name="Han L."/>
        </authorList>
    </citation>
    <scope>NUCLEOTIDE SEQUENCE [LARGE SCALE GENOMIC DNA]</scope>
    <source>
        <strain evidence="1 2">NEAU-SSA 1</strain>
    </source>
</reference>
<proteinExistence type="predicted"/>
<accession>A0A505DC79</accession>
<name>A0A505DC79_9ACTN</name>
<dbReference type="RefSeq" id="WP_140935930.1">
    <property type="nucleotide sequence ID" value="NZ_QXMJ01000147.1"/>
</dbReference>